<gene>
    <name evidence="2" type="ORF">FC96_GL001584</name>
</gene>
<keyword evidence="2" id="KW-0560">Oxidoreductase</keyword>
<reference evidence="2 3" key="1">
    <citation type="journal article" date="2015" name="Genome Announc.">
        <title>Expanding the biotechnology potential of lactobacilli through comparative genomics of 213 strains and associated genera.</title>
        <authorList>
            <person name="Sun Z."/>
            <person name="Harris H.M."/>
            <person name="McCann A."/>
            <person name="Guo C."/>
            <person name="Argimon S."/>
            <person name="Zhang W."/>
            <person name="Yang X."/>
            <person name="Jeffery I.B."/>
            <person name="Cooney J.C."/>
            <person name="Kagawa T.F."/>
            <person name="Liu W."/>
            <person name="Song Y."/>
            <person name="Salvetti E."/>
            <person name="Wrobel A."/>
            <person name="Rasinkangas P."/>
            <person name="Parkhill J."/>
            <person name="Rea M.C."/>
            <person name="O'Sullivan O."/>
            <person name="Ritari J."/>
            <person name="Douillard F.P."/>
            <person name="Paul Ross R."/>
            <person name="Yang R."/>
            <person name="Briner A.E."/>
            <person name="Felis G.E."/>
            <person name="de Vos W.M."/>
            <person name="Barrangou R."/>
            <person name="Klaenhammer T.R."/>
            <person name="Caufield P.W."/>
            <person name="Cui Y."/>
            <person name="Zhang H."/>
            <person name="O'Toole P.W."/>
        </authorList>
    </citation>
    <scope>NUCLEOTIDE SEQUENCE [LARGE SCALE GENOMIC DNA]</scope>
    <source>
        <strain evidence="2 3">JCM 15530</strain>
    </source>
</reference>
<dbReference type="PATRIC" id="fig|1302272.5.peg.1601"/>
<evidence type="ECO:0000313" key="3">
    <source>
        <dbReference type="Proteomes" id="UP000050911"/>
    </source>
</evidence>
<dbReference type="SUPFAM" id="SSF54909">
    <property type="entry name" value="Dimeric alpha+beta barrel"/>
    <property type="match status" value="1"/>
</dbReference>
<dbReference type="EMBL" id="AZCX01000003">
    <property type="protein sequence ID" value="KRK48477.1"/>
    <property type="molecule type" value="Genomic_DNA"/>
</dbReference>
<proteinExistence type="predicted"/>
<evidence type="ECO:0000259" key="1">
    <source>
        <dbReference type="PROSITE" id="PS51725"/>
    </source>
</evidence>
<dbReference type="PANTHER" id="PTHR33336">
    <property type="entry name" value="QUINOL MONOOXYGENASE YGIN-RELATED"/>
    <property type="match status" value="1"/>
</dbReference>
<dbReference type="InterPro" id="IPR050744">
    <property type="entry name" value="AI-2_Isomerase_LsrG"/>
</dbReference>
<dbReference type="AlphaFoldDB" id="A0A0R1HNR7"/>
<protein>
    <submittedName>
        <fullName evidence="2">Antibiotic biosynthesis monooxygenase</fullName>
    </submittedName>
</protein>
<keyword evidence="2" id="KW-0503">Monooxygenase</keyword>
<dbReference type="InterPro" id="IPR007138">
    <property type="entry name" value="ABM_dom"/>
</dbReference>
<evidence type="ECO:0000313" key="2">
    <source>
        <dbReference type="EMBL" id="KRK48477.1"/>
    </source>
</evidence>
<dbReference type="RefSeq" id="WP_054660254.1">
    <property type="nucleotide sequence ID" value="NZ_AZCX01000003.1"/>
</dbReference>
<dbReference type="PROSITE" id="PS51725">
    <property type="entry name" value="ABM"/>
    <property type="match status" value="1"/>
</dbReference>
<dbReference type="PANTHER" id="PTHR33336:SF3">
    <property type="entry name" value="ABM DOMAIN-CONTAINING PROTEIN"/>
    <property type="match status" value="1"/>
</dbReference>
<dbReference type="Proteomes" id="UP000050911">
    <property type="component" value="Unassembled WGS sequence"/>
</dbReference>
<feature type="domain" description="ABM" evidence="1">
    <location>
        <begin position="2"/>
        <end position="91"/>
    </location>
</feature>
<dbReference type="Pfam" id="PF03992">
    <property type="entry name" value="ABM"/>
    <property type="match status" value="1"/>
</dbReference>
<accession>A0A0R1HNR7</accession>
<sequence length="95" mass="10836">MKVINVDLAVKPGQQESYEAFIDQLVQGSRSEPGNISYNHFKKLGSDTDYEIIEHWQDDDAVAFHNNTPHFQTFLNGVSDFLTTDPVIIRMGYTE</sequence>
<dbReference type="Gene3D" id="3.30.70.100">
    <property type="match status" value="1"/>
</dbReference>
<dbReference type="InterPro" id="IPR011008">
    <property type="entry name" value="Dimeric_a/b-barrel"/>
</dbReference>
<comment type="caution">
    <text evidence="2">The sequence shown here is derived from an EMBL/GenBank/DDBJ whole genome shotgun (WGS) entry which is preliminary data.</text>
</comment>
<organism evidence="2 3">
    <name type="scientific">Secundilactobacillus kimchicus JCM 15530</name>
    <dbReference type="NCBI Taxonomy" id="1302272"/>
    <lineage>
        <taxon>Bacteria</taxon>
        <taxon>Bacillati</taxon>
        <taxon>Bacillota</taxon>
        <taxon>Bacilli</taxon>
        <taxon>Lactobacillales</taxon>
        <taxon>Lactobacillaceae</taxon>
        <taxon>Secundilactobacillus</taxon>
    </lineage>
</organism>
<name>A0A0R1HNR7_9LACO</name>
<dbReference type="STRING" id="1302272.FC96_GL001584"/>
<keyword evidence="3" id="KW-1185">Reference proteome</keyword>
<dbReference type="OrthoDB" id="287932at2"/>
<dbReference type="GO" id="GO:0004497">
    <property type="term" value="F:monooxygenase activity"/>
    <property type="evidence" value="ECO:0007669"/>
    <property type="project" value="UniProtKB-KW"/>
</dbReference>